<accession>A0A9W9GIN0</accession>
<dbReference type="OrthoDB" id="5343483at2759"/>
<name>A0A9W9GIN0_9EURO</name>
<evidence type="ECO:0000313" key="3">
    <source>
        <dbReference type="Proteomes" id="UP001149079"/>
    </source>
</evidence>
<sequence length="344" mass="39941">MQPGLEPQPLASLMRYHRELFVDPLFWTSRHLDLVGCRFKWLKQTEYTGDNTVMHQAQNKDGTHKSSDFDQEPVRLPTSDPSDARRLARASAPTMKLICLYSILEYEGSAFEVLCESGPKFYFAGQGIHRPKYPVFRRRKKDNQPSDDDTQSLLGYFDYSNLFYGRKERLQPMGGIHNNAPVVRIFEKRLAQITPANWKEDPYLVCILLSIAQLQERSLATKKPTTHTSRLLVAKWPEYEFIYLYEAQFTSELLEAIENPKNATTYIKWPIITVKKIRFEPYDTFRERLVDELLRPPNLDCESASNLKDGTDRIVTSSAKRQHEEGDEPRTRRRKAGMNSGNRD</sequence>
<proteinExistence type="predicted"/>
<feature type="region of interest" description="Disordered" evidence="1">
    <location>
        <begin position="304"/>
        <end position="344"/>
    </location>
</feature>
<reference evidence="2" key="2">
    <citation type="journal article" date="2023" name="IMA Fungus">
        <title>Comparative genomic study of the Penicillium genus elucidates a diverse pangenome and 15 lateral gene transfer events.</title>
        <authorList>
            <person name="Petersen C."/>
            <person name="Sorensen T."/>
            <person name="Nielsen M.R."/>
            <person name="Sondergaard T.E."/>
            <person name="Sorensen J.L."/>
            <person name="Fitzpatrick D.A."/>
            <person name="Frisvad J.C."/>
            <person name="Nielsen K.L."/>
        </authorList>
    </citation>
    <scope>NUCLEOTIDE SEQUENCE</scope>
    <source>
        <strain evidence="2">IBT 22155</strain>
    </source>
</reference>
<dbReference type="AlphaFoldDB" id="A0A9W9GIN0"/>
<dbReference type="Proteomes" id="UP001149079">
    <property type="component" value="Unassembled WGS sequence"/>
</dbReference>
<dbReference type="GeneID" id="81410213"/>
<feature type="compositionally biased region" description="Polar residues" evidence="1">
    <location>
        <begin position="304"/>
        <end position="319"/>
    </location>
</feature>
<feature type="region of interest" description="Disordered" evidence="1">
    <location>
        <begin position="58"/>
        <end position="85"/>
    </location>
</feature>
<evidence type="ECO:0000256" key="1">
    <source>
        <dbReference type="SAM" id="MobiDB-lite"/>
    </source>
</evidence>
<gene>
    <name evidence="2" type="ORF">N7515_010299</name>
</gene>
<comment type="caution">
    <text evidence="2">The sequence shown here is derived from an EMBL/GenBank/DDBJ whole genome shotgun (WGS) entry which is preliminary data.</text>
</comment>
<evidence type="ECO:0000313" key="2">
    <source>
        <dbReference type="EMBL" id="KAJ5120911.1"/>
    </source>
</evidence>
<dbReference type="RefSeq" id="XP_056517415.1">
    <property type="nucleotide sequence ID" value="XM_056671042.1"/>
</dbReference>
<feature type="compositionally biased region" description="Basic and acidic residues" evidence="1">
    <location>
        <begin position="321"/>
        <end position="330"/>
    </location>
</feature>
<reference evidence="2" key="1">
    <citation type="submission" date="2022-11" db="EMBL/GenBank/DDBJ databases">
        <authorList>
            <person name="Petersen C."/>
        </authorList>
    </citation>
    <scope>NUCLEOTIDE SEQUENCE</scope>
    <source>
        <strain evidence="2">IBT 22155</strain>
    </source>
</reference>
<keyword evidence="3" id="KW-1185">Reference proteome</keyword>
<dbReference type="EMBL" id="JAPQKL010000008">
    <property type="protein sequence ID" value="KAJ5120911.1"/>
    <property type="molecule type" value="Genomic_DNA"/>
</dbReference>
<organism evidence="2 3">
    <name type="scientific">Penicillium bovifimosum</name>
    <dbReference type="NCBI Taxonomy" id="126998"/>
    <lineage>
        <taxon>Eukaryota</taxon>
        <taxon>Fungi</taxon>
        <taxon>Dikarya</taxon>
        <taxon>Ascomycota</taxon>
        <taxon>Pezizomycotina</taxon>
        <taxon>Eurotiomycetes</taxon>
        <taxon>Eurotiomycetidae</taxon>
        <taxon>Eurotiales</taxon>
        <taxon>Aspergillaceae</taxon>
        <taxon>Penicillium</taxon>
    </lineage>
</organism>
<protein>
    <submittedName>
        <fullName evidence="2">Uncharacterized protein</fullName>
    </submittedName>
</protein>